<dbReference type="EMBL" id="JH767177">
    <property type="protein sequence ID" value="EQC30188.1"/>
    <property type="molecule type" value="Genomic_DNA"/>
</dbReference>
<evidence type="ECO:0000313" key="3">
    <source>
        <dbReference type="Proteomes" id="UP000030762"/>
    </source>
</evidence>
<sequence>MLSMPFVVALLTRKYSMDGRPSPAALPSADEWGPRYDASGDRPLKPTTDALVTKHEYRDRSDTASTVSTSASHDLAAMYYPATRSSRRRRHDDNDNDETTTTTFMIPEGAQWRSVFERLYQPDYHQKRDERLAEARDRIYAVECTFRPAIAARAANDDDDDKADSVADEPATLTIVARLYSPTYHQDRLARLEAKRQAYAFHPTTNEPTRPLPPIETRLYSATYLQERNEKLLRLKVQLELVECTFTPNINTHLNVSVRKPLYDPSYHQTRSSILLLMQDRHMVKPTQLRRTTSNASTSSTTTSARRQA</sequence>
<feature type="region of interest" description="Disordered" evidence="1">
    <location>
        <begin position="285"/>
        <end position="309"/>
    </location>
</feature>
<dbReference type="PANTHER" id="PTHR37028:SF4">
    <property type="entry name" value="ALMS MOTIF DOMAIN-CONTAINING PROTEIN"/>
    <property type="match status" value="1"/>
</dbReference>
<dbReference type="OMA" id="VECTFTP"/>
<dbReference type="GeneID" id="19952767"/>
<protein>
    <submittedName>
        <fullName evidence="2">Uncharacterized protein</fullName>
    </submittedName>
</protein>
<feature type="compositionally biased region" description="Low complexity" evidence="1">
    <location>
        <begin position="63"/>
        <end position="72"/>
    </location>
</feature>
<name>T0RD66_SAPDV</name>
<dbReference type="PANTHER" id="PTHR37028">
    <property type="entry name" value="UNNAMED PRODUCT-RELATED"/>
    <property type="match status" value="1"/>
</dbReference>
<reference evidence="2 3" key="1">
    <citation type="submission" date="2012-04" db="EMBL/GenBank/DDBJ databases">
        <title>The Genome Sequence of Saprolegnia declina VS20.</title>
        <authorList>
            <consortium name="The Broad Institute Genome Sequencing Platform"/>
            <person name="Russ C."/>
            <person name="Nusbaum C."/>
            <person name="Tyler B."/>
            <person name="van West P."/>
            <person name="Dieguez-Uribeondo J."/>
            <person name="de Bruijn I."/>
            <person name="Tripathy S."/>
            <person name="Jiang R."/>
            <person name="Young S.K."/>
            <person name="Zeng Q."/>
            <person name="Gargeya S."/>
            <person name="Fitzgerald M."/>
            <person name="Haas B."/>
            <person name="Abouelleil A."/>
            <person name="Alvarado L."/>
            <person name="Arachchi H.M."/>
            <person name="Berlin A."/>
            <person name="Chapman S.B."/>
            <person name="Goldberg J."/>
            <person name="Griggs A."/>
            <person name="Gujja S."/>
            <person name="Hansen M."/>
            <person name="Howarth C."/>
            <person name="Imamovic A."/>
            <person name="Larimer J."/>
            <person name="McCowen C."/>
            <person name="Montmayeur A."/>
            <person name="Murphy C."/>
            <person name="Neiman D."/>
            <person name="Pearson M."/>
            <person name="Priest M."/>
            <person name="Roberts A."/>
            <person name="Saif S."/>
            <person name="Shea T."/>
            <person name="Sisk P."/>
            <person name="Sykes S."/>
            <person name="Wortman J."/>
            <person name="Nusbaum C."/>
            <person name="Birren B."/>
        </authorList>
    </citation>
    <scope>NUCLEOTIDE SEQUENCE [LARGE SCALE GENOMIC DNA]</scope>
    <source>
        <strain evidence="2 3">VS20</strain>
    </source>
</reference>
<evidence type="ECO:0000313" key="2">
    <source>
        <dbReference type="EMBL" id="EQC30188.1"/>
    </source>
</evidence>
<gene>
    <name evidence="2" type="ORF">SDRG_12040</name>
</gene>
<organism evidence="2 3">
    <name type="scientific">Saprolegnia diclina (strain VS20)</name>
    <dbReference type="NCBI Taxonomy" id="1156394"/>
    <lineage>
        <taxon>Eukaryota</taxon>
        <taxon>Sar</taxon>
        <taxon>Stramenopiles</taxon>
        <taxon>Oomycota</taxon>
        <taxon>Saprolegniomycetes</taxon>
        <taxon>Saprolegniales</taxon>
        <taxon>Saprolegniaceae</taxon>
        <taxon>Saprolegnia</taxon>
    </lineage>
</organism>
<accession>T0RD66</accession>
<dbReference type="VEuPathDB" id="FungiDB:SDRG_12040"/>
<keyword evidence="3" id="KW-1185">Reference proteome</keyword>
<feature type="compositionally biased region" description="Low complexity" evidence="1">
    <location>
        <begin position="290"/>
        <end position="309"/>
    </location>
</feature>
<proteinExistence type="predicted"/>
<feature type="compositionally biased region" description="Basic and acidic residues" evidence="1">
    <location>
        <begin position="52"/>
        <end position="62"/>
    </location>
</feature>
<dbReference type="AlphaFoldDB" id="T0RD66"/>
<dbReference type="InParanoid" id="T0RD66"/>
<feature type="compositionally biased region" description="Basic and acidic residues" evidence="1">
    <location>
        <begin position="32"/>
        <end position="44"/>
    </location>
</feature>
<feature type="region of interest" description="Disordered" evidence="1">
    <location>
        <begin position="19"/>
        <end position="103"/>
    </location>
</feature>
<dbReference type="Proteomes" id="UP000030762">
    <property type="component" value="Unassembled WGS sequence"/>
</dbReference>
<dbReference type="OrthoDB" id="75205at2759"/>
<dbReference type="RefSeq" id="XP_008616320.1">
    <property type="nucleotide sequence ID" value="XM_008618098.1"/>
</dbReference>
<evidence type="ECO:0000256" key="1">
    <source>
        <dbReference type="SAM" id="MobiDB-lite"/>
    </source>
</evidence>